<organism evidence="2 3">
    <name type="scientific">Aquimarina intermedia</name>
    <dbReference type="NCBI Taxonomy" id="350814"/>
    <lineage>
        <taxon>Bacteria</taxon>
        <taxon>Pseudomonadati</taxon>
        <taxon>Bacteroidota</taxon>
        <taxon>Flavobacteriia</taxon>
        <taxon>Flavobacteriales</taxon>
        <taxon>Flavobacteriaceae</taxon>
        <taxon>Aquimarina</taxon>
    </lineage>
</organism>
<dbReference type="AlphaFoldDB" id="A0A5S5C8U3"/>
<dbReference type="GO" id="GO:0008237">
    <property type="term" value="F:metallopeptidase activity"/>
    <property type="evidence" value="ECO:0007669"/>
    <property type="project" value="InterPro"/>
</dbReference>
<dbReference type="GO" id="GO:0004177">
    <property type="term" value="F:aminopeptidase activity"/>
    <property type="evidence" value="ECO:0007669"/>
    <property type="project" value="TreeGrafter"/>
</dbReference>
<comment type="caution">
    <text evidence="2">The sequence shown here is derived from an EMBL/GenBank/DDBJ whole genome shotgun (WGS) entry which is preliminary data.</text>
</comment>
<reference evidence="2 3" key="1">
    <citation type="submission" date="2019-07" db="EMBL/GenBank/DDBJ databases">
        <title>Genomic Encyclopedia of Archaeal and Bacterial Type Strains, Phase II (KMG-II): from individual species to whole genera.</title>
        <authorList>
            <person name="Goeker M."/>
        </authorList>
    </citation>
    <scope>NUCLEOTIDE SEQUENCE [LARGE SCALE GENOMIC DNA]</scope>
    <source>
        <strain evidence="2 3">DSM 17527</strain>
    </source>
</reference>
<gene>
    <name evidence="2" type="ORF">BD809_10232</name>
</gene>
<name>A0A5S5C8U3_9FLAO</name>
<keyword evidence="1" id="KW-0472">Membrane</keyword>
<accession>A0A5S5C8U3</accession>
<dbReference type="Gene3D" id="3.40.390.10">
    <property type="entry name" value="Collagenase (Catalytic Domain)"/>
    <property type="match status" value="1"/>
</dbReference>
<dbReference type="EMBL" id="VNHU01000002">
    <property type="protein sequence ID" value="TYP75825.1"/>
    <property type="molecule type" value="Genomic_DNA"/>
</dbReference>
<dbReference type="OrthoDB" id="9786424at2"/>
<dbReference type="Pfam" id="PF06167">
    <property type="entry name" value="Peptidase_M90"/>
    <property type="match status" value="1"/>
</dbReference>
<dbReference type="PANTHER" id="PTHR30164:SF2">
    <property type="entry name" value="PROTEIN MTFA"/>
    <property type="match status" value="1"/>
</dbReference>
<dbReference type="CDD" id="cd20170">
    <property type="entry name" value="Peptidase_M90-like"/>
    <property type="match status" value="1"/>
</dbReference>
<dbReference type="Gene3D" id="1.10.472.150">
    <property type="entry name" value="Glucose-regulated metallo-peptidase M90, N-terminal domain"/>
    <property type="match status" value="1"/>
</dbReference>
<dbReference type="PANTHER" id="PTHR30164">
    <property type="entry name" value="MTFA PEPTIDASE"/>
    <property type="match status" value="1"/>
</dbReference>
<evidence type="ECO:0000313" key="2">
    <source>
        <dbReference type="EMBL" id="TYP75825.1"/>
    </source>
</evidence>
<evidence type="ECO:0000256" key="1">
    <source>
        <dbReference type="SAM" id="Phobius"/>
    </source>
</evidence>
<sequence>MTLFLVQIIDQQKEETNTPIAPILGVFVTVLIVSICIYYVLRYLETVYVKYYKQPFYTHLYFKIKKLPSKEKALLEAHDIYQILSDRKQRYFEHRVANFLEKTTFVERDGLAITSYIRMQIAMLAVQMTFGMRNYMLEHLQTIILYPDSFYSVLNRTENYGEFNPHSKALVMSWNQFEKSRSDKHNGIHLGIHELTHVIHYNAIRNSDINSELFYDTFLELEAYLSSEKIRTMIVKSQVLRPYAFTNKFEFIAVLVEVFMETPNRLKEHFPEIYAYVMRMLNFRYFDK</sequence>
<dbReference type="Proteomes" id="UP000324376">
    <property type="component" value="Unassembled WGS sequence"/>
</dbReference>
<dbReference type="InterPro" id="IPR024079">
    <property type="entry name" value="MetalloPept_cat_dom_sf"/>
</dbReference>
<evidence type="ECO:0000313" key="3">
    <source>
        <dbReference type="Proteomes" id="UP000324376"/>
    </source>
</evidence>
<protein>
    <recommendedName>
        <fullName evidence="4">Zinc-dependent peptidase</fullName>
    </recommendedName>
</protein>
<proteinExistence type="predicted"/>
<keyword evidence="1" id="KW-1133">Transmembrane helix</keyword>
<feature type="transmembrane region" description="Helical" evidence="1">
    <location>
        <begin position="20"/>
        <end position="41"/>
    </location>
</feature>
<evidence type="ECO:0008006" key="4">
    <source>
        <dbReference type="Google" id="ProtNLM"/>
    </source>
</evidence>
<dbReference type="InterPro" id="IPR010384">
    <property type="entry name" value="MtfA_fam"/>
</dbReference>
<dbReference type="SUPFAM" id="SSF55486">
    <property type="entry name" value="Metalloproteases ('zincins'), catalytic domain"/>
    <property type="match status" value="1"/>
</dbReference>
<dbReference type="RefSeq" id="WP_148781468.1">
    <property type="nucleotide sequence ID" value="NZ_VNHU01000002.1"/>
</dbReference>
<keyword evidence="1" id="KW-0812">Transmembrane</keyword>
<dbReference type="InterPro" id="IPR042252">
    <property type="entry name" value="MtfA_N"/>
</dbReference>
<keyword evidence="3" id="KW-1185">Reference proteome</keyword>
<dbReference type="GO" id="GO:0005829">
    <property type="term" value="C:cytosol"/>
    <property type="evidence" value="ECO:0007669"/>
    <property type="project" value="TreeGrafter"/>
</dbReference>